<evidence type="ECO:0000256" key="4">
    <source>
        <dbReference type="SAM" id="MobiDB-lite"/>
    </source>
</evidence>
<dbReference type="InterPro" id="IPR003313">
    <property type="entry name" value="AraC-bd"/>
</dbReference>
<keyword evidence="2" id="KW-0238">DNA-binding</keyword>
<comment type="caution">
    <text evidence="6">The sequence shown here is derived from an EMBL/GenBank/DDBJ whole genome shotgun (WGS) entry which is preliminary data.</text>
</comment>
<proteinExistence type="predicted"/>
<dbReference type="InterPro" id="IPR009057">
    <property type="entry name" value="Homeodomain-like_sf"/>
</dbReference>
<dbReference type="InterPro" id="IPR014710">
    <property type="entry name" value="RmlC-like_jellyroll"/>
</dbReference>
<dbReference type="AlphaFoldDB" id="A0A6L5GBL9"/>
<accession>A0A6L5GBL9</accession>
<evidence type="ECO:0000256" key="3">
    <source>
        <dbReference type="ARBA" id="ARBA00023163"/>
    </source>
</evidence>
<name>A0A6L5GBL9_9ACTN</name>
<sequence>MHALRETKGSLALASGSRVHTARYAHEEAVHPHTHGFVELVAVVDGTAVHCSRAGRTPLAVGDLVLLRPGLWHSYEECAGLVLYNLCFNPELLQGELAWTRDDRLLGGLLRSAAGEARGRLDAGALAECTAHLDALAALGSPPPATHRADLVGRLALVLGIAARALAPAAGTGPGAHPAALAAARLLEDRPERRWTLERLGAELHLSPGYLARRFKAAFGLPPLAYLARHRIETAAGLLLHTDLPVGRIARDVGWADPNLFARRFRERIGMSPTAYRKTFAHRTAHDPATASPERDGSRQDG</sequence>
<reference evidence="6 7" key="1">
    <citation type="submission" date="2019-10" db="EMBL/GenBank/DDBJ databases">
        <title>Glycomyces albidus sp. nov., a novel actinomycete isolated from rhizosphere soil of wheat (Triticum aestivum L.).</title>
        <authorList>
            <person name="Qian L."/>
        </authorList>
    </citation>
    <scope>NUCLEOTIDE SEQUENCE [LARGE SCALE GENOMIC DNA]</scope>
    <source>
        <strain evidence="6 7">NEAU-7082</strain>
    </source>
</reference>
<dbReference type="GO" id="GO:0043565">
    <property type="term" value="F:sequence-specific DNA binding"/>
    <property type="evidence" value="ECO:0007669"/>
    <property type="project" value="InterPro"/>
</dbReference>
<dbReference type="SUPFAM" id="SSF46689">
    <property type="entry name" value="Homeodomain-like"/>
    <property type="match status" value="2"/>
</dbReference>
<evidence type="ECO:0000313" key="6">
    <source>
        <dbReference type="EMBL" id="MQM27079.1"/>
    </source>
</evidence>
<feature type="region of interest" description="Disordered" evidence="4">
    <location>
        <begin position="279"/>
        <end position="302"/>
    </location>
</feature>
<keyword evidence="3" id="KW-0804">Transcription</keyword>
<dbReference type="InterPro" id="IPR018060">
    <property type="entry name" value="HTH_AraC"/>
</dbReference>
<dbReference type="Gene3D" id="1.10.10.60">
    <property type="entry name" value="Homeodomain-like"/>
    <property type="match status" value="2"/>
</dbReference>
<evidence type="ECO:0000259" key="5">
    <source>
        <dbReference type="PROSITE" id="PS01124"/>
    </source>
</evidence>
<dbReference type="InterPro" id="IPR050204">
    <property type="entry name" value="AraC_XylS_family_regulators"/>
</dbReference>
<dbReference type="EMBL" id="WIAO01000020">
    <property type="protein sequence ID" value="MQM27079.1"/>
    <property type="molecule type" value="Genomic_DNA"/>
</dbReference>
<dbReference type="Pfam" id="PF02311">
    <property type="entry name" value="AraC_binding"/>
    <property type="match status" value="1"/>
</dbReference>
<dbReference type="InterPro" id="IPR037923">
    <property type="entry name" value="HTH-like"/>
</dbReference>
<dbReference type="SUPFAM" id="SSF51215">
    <property type="entry name" value="Regulatory protein AraC"/>
    <property type="match status" value="1"/>
</dbReference>
<keyword evidence="7" id="KW-1185">Reference proteome</keyword>
<feature type="compositionally biased region" description="Basic and acidic residues" evidence="4">
    <location>
        <begin position="293"/>
        <end position="302"/>
    </location>
</feature>
<organism evidence="6 7">
    <name type="scientific">Glycomyces albidus</name>
    <dbReference type="NCBI Taxonomy" id="2656774"/>
    <lineage>
        <taxon>Bacteria</taxon>
        <taxon>Bacillati</taxon>
        <taxon>Actinomycetota</taxon>
        <taxon>Actinomycetes</taxon>
        <taxon>Glycomycetales</taxon>
        <taxon>Glycomycetaceae</taxon>
        <taxon>Glycomyces</taxon>
    </lineage>
</organism>
<evidence type="ECO:0000256" key="1">
    <source>
        <dbReference type="ARBA" id="ARBA00023015"/>
    </source>
</evidence>
<dbReference type="PROSITE" id="PS01124">
    <property type="entry name" value="HTH_ARAC_FAMILY_2"/>
    <property type="match status" value="1"/>
</dbReference>
<feature type="domain" description="HTH araC/xylS-type" evidence="5">
    <location>
        <begin position="181"/>
        <end position="279"/>
    </location>
</feature>
<dbReference type="Gene3D" id="2.60.120.10">
    <property type="entry name" value="Jelly Rolls"/>
    <property type="match status" value="1"/>
</dbReference>
<evidence type="ECO:0000313" key="7">
    <source>
        <dbReference type="Proteomes" id="UP000477750"/>
    </source>
</evidence>
<dbReference type="GO" id="GO:0003700">
    <property type="term" value="F:DNA-binding transcription factor activity"/>
    <property type="evidence" value="ECO:0007669"/>
    <property type="project" value="InterPro"/>
</dbReference>
<gene>
    <name evidence="6" type="ORF">GFD30_16075</name>
</gene>
<keyword evidence="1" id="KW-0805">Transcription regulation</keyword>
<dbReference type="RefSeq" id="WP_153026228.1">
    <property type="nucleotide sequence ID" value="NZ_WIAO01000020.1"/>
</dbReference>
<dbReference type="Pfam" id="PF12833">
    <property type="entry name" value="HTH_18"/>
    <property type="match status" value="1"/>
</dbReference>
<dbReference type="Proteomes" id="UP000477750">
    <property type="component" value="Unassembled WGS sequence"/>
</dbReference>
<protein>
    <submittedName>
        <fullName evidence="6">Helix-turn-helix domain-containing protein</fullName>
    </submittedName>
</protein>
<dbReference type="SMART" id="SM00342">
    <property type="entry name" value="HTH_ARAC"/>
    <property type="match status" value="1"/>
</dbReference>
<evidence type="ECO:0000256" key="2">
    <source>
        <dbReference type="ARBA" id="ARBA00023125"/>
    </source>
</evidence>
<dbReference type="PANTHER" id="PTHR46796">
    <property type="entry name" value="HTH-TYPE TRANSCRIPTIONAL ACTIVATOR RHAS-RELATED"/>
    <property type="match status" value="1"/>
</dbReference>